<dbReference type="Proteomes" id="UP000216533">
    <property type="component" value="Unassembled WGS sequence"/>
</dbReference>
<evidence type="ECO:0000256" key="1">
    <source>
        <dbReference type="SAM" id="SignalP"/>
    </source>
</evidence>
<feature type="signal peptide" evidence="1">
    <location>
        <begin position="1"/>
        <end position="27"/>
    </location>
</feature>
<name>A0A255EB94_9ACTN</name>
<protein>
    <submittedName>
        <fullName evidence="2">Uncharacterized protein</fullName>
    </submittedName>
</protein>
<dbReference type="EMBL" id="NMVI01000025">
    <property type="protein sequence ID" value="OYN85403.1"/>
    <property type="molecule type" value="Genomic_DNA"/>
</dbReference>
<evidence type="ECO:0000313" key="3">
    <source>
        <dbReference type="Proteomes" id="UP000216533"/>
    </source>
</evidence>
<accession>A0A255EB94</accession>
<dbReference type="RefSeq" id="WP_094451507.1">
    <property type="nucleotide sequence ID" value="NZ_NMVI01000025.1"/>
</dbReference>
<gene>
    <name evidence="2" type="ORF">CGZ92_11510</name>
</gene>
<sequence>MKLFRKILASLFVLGIGSVGLVSPAVAAEIPLSQGGGQVARDPSDCLGLFQTRRVGDSIEVRFYGSELPIGLYGRLDAEMNGVHVAAWGVNGFGGLQTRTIESVPAGSQTVRLTLWDGSATWVCEGYYQA</sequence>
<organism evidence="2 3">
    <name type="scientific">Parenemella sanctibonifatiensis</name>
    <dbReference type="NCBI Taxonomy" id="2016505"/>
    <lineage>
        <taxon>Bacteria</taxon>
        <taxon>Bacillati</taxon>
        <taxon>Actinomycetota</taxon>
        <taxon>Actinomycetes</taxon>
        <taxon>Propionibacteriales</taxon>
        <taxon>Propionibacteriaceae</taxon>
        <taxon>Parenemella</taxon>
    </lineage>
</organism>
<dbReference type="AlphaFoldDB" id="A0A255EB94"/>
<evidence type="ECO:0000313" key="2">
    <source>
        <dbReference type="EMBL" id="OYN85403.1"/>
    </source>
</evidence>
<keyword evidence="1" id="KW-0732">Signal</keyword>
<reference evidence="2 3" key="1">
    <citation type="submission" date="2017-07" db="EMBL/GenBank/DDBJ databases">
        <title>Draft whole genome sequences of clinical Proprionibacteriaceae strains.</title>
        <authorList>
            <person name="Bernier A.-M."/>
            <person name="Bernard K."/>
            <person name="Domingo M.-C."/>
        </authorList>
    </citation>
    <scope>NUCLEOTIDE SEQUENCE [LARGE SCALE GENOMIC DNA]</scope>
    <source>
        <strain evidence="2 3">NML 160184</strain>
    </source>
</reference>
<proteinExistence type="predicted"/>
<feature type="chain" id="PRO_5012287475" evidence="1">
    <location>
        <begin position="28"/>
        <end position="130"/>
    </location>
</feature>
<comment type="caution">
    <text evidence="2">The sequence shown here is derived from an EMBL/GenBank/DDBJ whole genome shotgun (WGS) entry which is preliminary data.</text>
</comment>